<keyword evidence="3" id="KW-1185">Reference proteome</keyword>
<evidence type="ECO:0000313" key="2">
    <source>
        <dbReference type="EMBL" id="OCT54853.1"/>
    </source>
</evidence>
<dbReference type="Proteomes" id="UP000094526">
    <property type="component" value="Unassembled WGS sequence"/>
</dbReference>
<dbReference type="eggNOG" id="ENOG502QSAP">
    <property type="taxonomic scope" value="Eukaryota"/>
</dbReference>
<evidence type="ECO:0000256" key="1">
    <source>
        <dbReference type="SAM" id="MobiDB-lite"/>
    </source>
</evidence>
<dbReference type="EMBL" id="LGRB01000003">
    <property type="protein sequence ID" value="OCT54853.1"/>
    <property type="molecule type" value="Genomic_DNA"/>
</dbReference>
<dbReference type="VEuPathDB" id="FungiDB:CLCR_02974"/>
<feature type="region of interest" description="Disordered" evidence="1">
    <location>
        <begin position="380"/>
        <end position="403"/>
    </location>
</feature>
<reference evidence="3" key="1">
    <citation type="submission" date="2015-07" db="EMBL/GenBank/DDBJ databases">
        <authorList>
            <person name="Teixeira M.M."/>
            <person name="Souza R.C."/>
            <person name="Almeida L.G."/>
            <person name="Vicente V.A."/>
            <person name="de Hoog S."/>
            <person name="Bocca A.L."/>
            <person name="de Almeida S.R."/>
            <person name="Vasconcelos A.T."/>
            <person name="Felipe M.S."/>
        </authorList>
    </citation>
    <scope>NUCLEOTIDE SEQUENCE [LARGE SCALE GENOMIC DNA]</scope>
    <source>
        <strain evidence="3">KSF</strain>
    </source>
</reference>
<evidence type="ECO:0000313" key="3">
    <source>
        <dbReference type="Proteomes" id="UP000094526"/>
    </source>
</evidence>
<sequence>MKIGDPIYRGAEVRLPVEVIDMIVAHVASSNHLDSQKSLRACCLVSKTWYAASISHLYYRPHLSPRNFDLFARTICPPLKARRARIGIEAMIKHLDLRDIAYESSNSLTSRLINRTKSSLQSFHPPAVTFSVASLAPLSKCVNLALLDMSGDRYSFTLKELLGSIGGLEHLKSLALPKDMLCEKGQAVTGDLQWPENLTLLHAPGAICSWPRSWDTLFRTWPASLTTLRFPDCDNAHESPFSRLEICQKTANFVQHLEIHSPPRHTPRPMAGTLYDILRVFPRLRTVTIPDDMAANTVLGLYGREAAVAAPRHLSLEALTINVTVQPSWTFQSSDQLRVELHLSGLDMLFKPPWLRKLEIRGSFLDLNSEEKQTRLKELSERLRERAKPDQRESSGIFLMKGP</sequence>
<name>A0A1C1D1T1_9EURO</name>
<dbReference type="AlphaFoldDB" id="A0A1C1D1T1"/>
<accession>A0A1C1D1T1</accession>
<protein>
    <submittedName>
        <fullName evidence="2">F-box domain protein</fullName>
    </submittedName>
</protein>
<feature type="compositionally biased region" description="Basic and acidic residues" evidence="1">
    <location>
        <begin position="380"/>
        <end position="393"/>
    </location>
</feature>
<dbReference type="STRING" id="86049.A0A1C1D1T1"/>
<dbReference type="OrthoDB" id="2125396at2759"/>
<proteinExistence type="predicted"/>
<dbReference type="VEuPathDB" id="FungiDB:G647_04945"/>
<organism evidence="2 3">
    <name type="scientific">Cladophialophora carrionii</name>
    <dbReference type="NCBI Taxonomy" id="86049"/>
    <lineage>
        <taxon>Eukaryota</taxon>
        <taxon>Fungi</taxon>
        <taxon>Dikarya</taxon>
        <taxon>Ascomycota</taxon>
        <taxon>Pezizomycotina</taxon>
        <taxon>Eurotiomycetes</taxon>
        <taxon>Chaetothyriomycetidae</taxon>
        <taxon>Chaetothyriales</taxon>
        <taxon>Herpotrichiellaceae</taxon>
        <taxon>Cladophialophora</taxon>
    </lineage>
</organism>
<comment type="caution">
    <text evidence="2">The sequence shown here is derived from an EMBL/GenBank/DDBJ whole genome shotgun (WGS) entry which is preliminary data.</text>
</comment>
<gene>
    <name evidence="2" type="ORF">CLCR_02974</name>
</gene>